<reference evidence="2 3" key="1">
    <citation type="journal article" date="2019" name="Int. J. Syst. Evol. Microbiol.">
        <title>The Global Catalogue of Microorganisms (GCM) 10K type strain sequencing project: providing services to taxonomists for standard genome sequencing and annotation.</title>
        <authorList>
            <consortium name="The Broad Institute Genomics Platform"/>
            <consortium name="The Broad Institute Genome Sequencing Center for Infectious Disease"/>
            <person name="Wu L."/>
            <person name="Ma J."/>
        </authorList>
    </citation>
    <scope>NUCLEOTIDE SEQUENCE [LARGE SCALE GENOMIC DNA]</scope>
    <source>
        <strain evidence="2 3">JCM 6833</strain>
    </source>
</reference>
<accession>A0ABN3PXN0</accession>
<dbReference type="Proteomes" id="UP001501509">
    <property type="component" value="Unassembled WGS sequence"/>
</dbReference>
<keyword evidence="2" id="KW-0645">Protease</keyword>
<protein>
    <submittedName>
        <fullName evidence="2">SprT family zinc-dependent metalloprotease</fullName>
    </submittedName>
</protein>
<dbReference type="CDD" id="cd07344">
    <property type="entry name" value="M48_yhfN_like"/>
    <property type="match status" value="1"/>
</dbReference>
<dbReference type="EMBL" id="BAAATD010000006">
    <property type="protein sequence ID" value="GAA2606597.1"/>
    <property type="molecule type" value="Genomic_DNA"/>
</dbReference>
<dbReference type="GO" id="GO:0008237">
    <property type="term" value="F:metallopeptidase activity"/>
    <property type="evidence" value="ECO:0007669"/>
    <property type="project" value="UniProtKB-KW"/>
</dbReference>
<dbReference type="PANTHER" id="PTHR30399">
    <property type="entry name" value="UNCHARACTERIZED PROTEIN YGJP"/>
    <property type="match status" value="1"/>
</dbReference>
<evidence type="ECO:0000259" key="1">
    <source>
        <dbReference type="Pfam" id="PF01863"/>
    </source>
</evidence>
<proteinExistence type="predicted"/>
<dbReference type="InterPro" id="IPR002725">
    <property type="entry name" value="YgjP-like_metallopeptidase"/>
</dbReference>
<dbReference type="Pfam" id="PF01863">
    <property type="entry name" value="YgjP-like"/>
    <property type="match status" value="1"/>
</dbReference>
<dbReference type="PANTHER" id="PTHR30399:SF1">
    <property type="entry name" value="UTP PYROPHOSPHATASE"/>
    <property type="match status" value="1"/>
</dbReference>
<gene>
    <name evidence="2" type="ORF">GCM10010411_45970</name>
</gene>
<sequence>MEGTPRLPERLLLSDLEVRVEVAPARSGIRLTVERDATVTARVPPAVDADALARVIDSRSQWLHEKLAARRDEIDARVVKRLVSGERFAYLGRGYRLRYADDGPEEIRLVAGRLRLRRDRQATAAELLVDWYVRGGRRWLPRRVEGWARVMSLPNPPLTVRPLGHRWGSCGSDGTVNIHWATMQLPVDLLDYVLVHELAHLSHRAHTLEFWRTVEKALPGAARRREQLRLAGAGLWFPEVP</sequence>
<name>A0ABN3PXN0_9ACTN</name>
<keyword evidence="2" id="KW-0378">Hydrolase</keyword>
<dbReference type="InterPro" id="IPR053136">
    <property type="entry name" value="UTP_pyrophosphatase-like"/>
</dbReference>
<keyword evidence="3" id="KW-1185">Reference proteome</keyword>
<feature type="domain" description="YgjP-like metallopeptidase" evidence="1">
    <location>
        <begin position="29"/>
        <end position="229"/>
    </location>
</feature>
<organism evidence="2 3">
    <name type="scientific">Actinomadura fulvescens</name>
    <dbReference type="NCBI Taxonomy" id="46160"/>
    <lineage>
        <taxon>Bacteria</taxon>
        <taxon>Bacillati</taxon>
        <taxon>Actinomycetota</taxon>
        <taxon>Actinomycetes</taxon>
        <taxon>Streptosporangiales</taxon>
        <taxon>Thermomonosporaceae</taxon>
        <taxon>Actinomadura</taxon>
    </lineage>
</organism>
<comment type="caution">
    <text evidence="2">The sequence shown here is derived from an EMBL/GenBank/DDBJ whole genome shotgun (WGS) entry which is preliminary data.</text>
</comment>
<dbReference type="Gene3D" id="3.30.2010.10">
    <property type="entry name" value="Metalloproteases ('zincins'), catalytic domain"/>
    <property type="match status" value="1"/>
</dbReference>
<evidence type="ECO:0000313" key="2">
    <source>
        <dbReference type="EMBL" id="GAA2606597.1"/>
    </source>
</evidence>
<keyword evidence="2" id="KW-0482">Metalloprotease</keyword>
<evidence type="ECO:0000313" key="3">
    <source>
        <dbReference type="Proteomes" id="UP001501509"/>
    </source>
</evidence>